<evidence type="ECO:0000256" key="9">
    <source>
        <dbReference type="ARBA" id="ARBA00022722"/>
    </source>
</evidence>
<protein>
    <recommendedName>
        <fullName evidence="7 14">Ribonuclease HII</fullName>
        <shortName evidence="14">RNase HII</shortName>
        <ecNumber evidence="6 14">3.1.26.4</ecNumber>
    </recommendedName>
</protein>
<evidence type="ECO:0000256" key="10">
    <source>
        <dbReference type="ARBA" id="ARBA00022723"/>
    </source>
</evidence>
<dbReference type="PANTHER" id="PTHR10954">
    <property type="entry name" value="RIBONUCLEASE H2 SUBUNIT A"/>
    <property type="match status" value="1"/>
</dbReference>
<evidence type="ECO:0000256" key="15">
    <source>
        <dbReference type="PROSITE-ProRule" id="PRU01319"/>
    </source>
</evidence>
<dbReference type="EC" id="3.1.26.4" evidence="6 14"/>
<evidence type="ECO:0000259" key="17">
    <source>
        <dbReference type="PROSITE" id="PS51975"/>
    </source>
</evidence>
<evidence type="ECO:0000256" key="16">
    <source>
        <dbReference type="RuleBase" id="RU003515"/>
    </source>
</evidence>
<dbReference type="SUPFAM" id="SSF53098">
    <property type="entry name" value="Ribonuclease H-like"/>
    <property type="match status" value="1"/>
</dbReference>
<sequence length="274" mass="31132">MNDSNIDFTKMNYNMIKKLADSFKDDYTNFNITKESILQIIKLLNEDDRKNVQELSIRLSKQIQSFDTEVSRVKNMYNFDKNYLSLGYIAGVDEVGRGPLAGPIVAAAVVLNLNTTKDSELILGIKDSKKLSSKAREELSSKIMKKAISYSFSVIDSNEIDSKGIAWCNNEVFKIAVSKLNTLPNLVLSDGYPIKNFKIKNNYVIKGDEKSASIACASIIAKVYRDNIMKDYSKIYPEYSFEENSGYGTKEHIDAIKKYGPCKIHRMYFLRNII</sequence>
<dbReference type="InterPro" id="IPR024567">
    <property type="entry name" value="RNase_HII/HIII_dom"/>
</dbReference>
<evidence type="ECO:0000256" key="14">
    <source>
        <dbReference type="HAMAP-Rule" id="MF_00052"/>
    </source>
</evidence>
<feature type="binding site" evidence="14 15">
    <location>
        <position position="94"/>
    </location>
    <ligand>
        <name>a divalent metal cation</name>
        <dbReference type="ChEBI" id="CHEBI:60240"/>
    </ligand>
</feature>
<dbReference type="EMBL" id="JAESWC010000002">
    <property type="protein sequence ID" value="MBL4934912.1"/>
    <property type="molecule type" value="Genomic_DNA"/>
</dbReference>
<evidence type="ECO:0000256" key="12">
    <source>
        <dbReference type="ARBA" id="ARBA00022801"/>
    </source>
</evidence>
<gene>
    <name evidence="14" type="primary">rnhB</name>
    <name evidence="18" type="ORF">JK636_03970</name>
</gene>
<keyword evidence="13 14" id="KW-0464">Manganese</keyword>
<comment type="function">
    <text evidence="3 14 16">Endonuclease that specifically degrades the RNA of RNA-DNA hybrids.</text>
</comment>
<reference evidence="18 19" key="1">
    <citation type="submission" date="2021-01" db="EMBL/GenBank/DDBJ databases">
        <title>Genome public.</title>
        <authorList>
            <person name="Liu C."/>
            <person name="Sun Q."/>
        </authorList>
    </citation>
    <scope>NUCLEOTIDE SEQUENCE [LARGE SCALE GENOMIC DNA]</scope>
    <source>
        <strain evidence="18 19">YIM B02515</strain>
    </source>
</reference>
<comment type="cofactor">
    <cofactor evidence="2">
        <name>Mg(2+)</name>
        <dbReference type="ChEBI" id="CHEBI:18420"/>
    </cofactor>
</comment>
<dbReference type="Gene3D" id="3.30.420.10">
    <property type="entry name" value="Ribonuclease H-like superfamily/Ribonuclease H"/>
    <property type="match status" value="1"/>
</dbReference>
<evidence type="ECO:0000256" key="7">
    <source>
        <dbReference type="ARBA" id="ARBA00019179"/>
    </source>
</evidence>
<evidence type="ECO:0000313" key="18">
    <source>
        <dbReference type="EMBL" id="MBL4934912.1"/>
    </source>
</evidence>
<comment type="subcellular location">
    <subcellularLocation>
        <location evidence="4 14">Cytoplasm</location>
    </subcellularLocation>
</comment>
<dbReference type="PROSITE" id="PS51975">
    <property type="entry name" value="RNASE_H_2"/>
    <property type="match status" value="1"/>
</dbReference>
<feature type="domain" description="RNase H type-2" evidence="17">
    <location>
        <begin position="87"/>
        <end position="274"/>
    </location>
</feature>
<dbReference type="NCBIfam" id="NF000594">
    <property type="entry name" value="PRK00015.1-1"/>
    <property type="match status" value="1"/>
</dbReference>
<keyword evidence="8 14" id="KW-0963">Cytoplasm</keyword>
<keyword evidence="9 14" id="KW-0540">Nuclease</keyword>
<dbReference type="InterPro" id="IPR012337">
    <property type="entry name" value="RNaseH-like_sf"/>
</dbReference>
<keyword evidence="11 14" id="KW-0255">Endonuclease</keyword>
<comment type="cofactor">
    <cofactor evidence="14 15">
        <name>Mn(2+)</name>
        <dbReference type="ChEBI" id="CHEBI:29035"/>
    </cofactor>
    <cofactor evidence="14 15">
        <name>Mg(2+)</name>
        <dbReference type="ChEBI" id="CHEBI:18420"/>
    </cofactor>
    <text evidence="14 15">Manganese or magnesium. Binds 1 divalent metal ion per monomer in the absence of substrate. May bind a second metal ion after substrate binding.</text>
</comment>
<evidence type="ECO:0000256" key="13">
    <source>
        <dbReference type="ARBA" id="ARBA00023211"/>
    </source>
</evidence>
<feature type="binding site" evidence="14 15">
    <location>
        <position position="190"/>
    </location>
    <ligand>
        <name>a divalent metal cation</name>
        <dbReference type="ChEBI" id="CHEBI:60240"/>
    </ligand>
</feature>
<evidence type="ECO:0000256" key="11">
    <source>
        <dbReference type="ARBA" id="ARBA00022759"/>
    </source>
</evidence>
<evidence type="ECO:0000256" key="4">
    <source>
        <dbReference type="ARBA" id="ARBA00004496"/>
    </source>
</evidence>
<evidence type="ECO:0000256" key="1">
    <source>
        <dbReference type="ARBA" id="ARBA00000077"/>
    </source>
</evidence>
<keyword evidence="10 14" id="KW-0479">Metal-binding</keyword>
<evidence type="ECO:0000256" key="6">
    <source>
        <dbReference type="ARBA" id="ARBA00012180"/>
    </source>
</evidence>
<comment type="caution">
    <text evidence="18">The sequence shown here is derived from an EMBL/GenBank/DDBJ whole genome shotgun (WGS) entry which is preliminary data.</text>
</comment>
<organism evidence="18 19">
    <name type="scientific">Clostridium rhizosphaerae</name>
    <dbReference type="NCBI Taxonomy" id="2803861"/>
    <lineage>
        <taxon>Bacteria</taxon>
        <taxon>Bacillati</taxon>
        <taxon>Bacillota</taxon>
        <taxon>Clostridia</taxon>
        <taxon>Eubacteriales</taxon>
        <taxon>Clostridiaceae</taxon>
        <taxon>Clostridium</taxon>
    </lineage>
</organism>
<dbReference type="Pfam" id="PF01351">
    <property type="entry name" value="RNase_HII"/>
    <property type="match status" value="1"/>
</dbReference>
<dbReference type="Proteomes" id="UP000632377">
    <property type="component" value="Unassembled WGS sequence"/>
</dbReference>
<dbReference type="InterPro" id="IPR036397">
    <property type="entry name" value="RNaseH_sf"/>
</dbReference>
<keyword evidence="19" id="KW-1185">Reference proteome</keyword>
<evidence type="ECO:0000256" key="2">
    <source>
        <dbReference type="ARBA" id="ARBA00001946"/>
    </source>
</evidence>
<keyword evidence="12 14" id="KW-0378">Hydrolase</keyword>
<proteinExistence type="inferred from homology"/>
<evidence type="ECO:0000256" key="3">
    <source>
        <dbReference type="ARBA" id="ARBA00004065"/>
    </source>
</evidence>
<dbReference type="HAMAP" id="MF_00052_B">
    <property type="entry name" value="RNase_HII_B"/>
    <property type="match status" value="1"/>
</dbReference>
<comment type="similarity">
    <text evidence="5 14 16">Belongs to the RNase HII family.</text>
</comment>
<evidence type="ECO:0000256" key="8">
    <source>
        <dbReference type="ARBA" id="ARBA00022490"/>
    </source>
</evidence>
<dbReference type="NCBIfam" id="NF000595">
    <property type="entry name" value="PRK00015.1-3"/>
    <property type="match status" value="1"/>
</dbReference>
<evidence type="ECO:0000256" key="5">
    <source>
        <dbReference type="ARBA" id="ARBA00007383"/>
    </source>
</evidence>
<dbReference type="InterPro" id="IPR001352">
    <property type="entry name" value="RNase_HII/HIII"/>
</dbReference>
<evidence type="ECO:0000313" key="19">
    <source>
        <dbReference type="Proteomes" id="UP000632377"/>
    </source>
</evidence>
<dbReference type="CDD" id="cd07182">
    <property type="entry name" value="RNase_HII_bacteria_HII_like"/>
    <property type="match status" value="1"/>
</dbReference>
<feature type="binding site" evidence="14 15">
    <location>
        <position position="93"/>
    </location>
    <ligand>
        <name>a divalent metal cation</name>
        <dbReference type="ChEBI" id="CHEBI:60240"/>
    </ligand>
</feature>
<name>A0ABS1T818_9CLOT</name>
<dbReference type="GO" id="GO:0004523">
    <property type="term" value="F:RNA-DNA hybrid ribonuclease activity"/>
    <property type="evidence" value="ECO:0007669"/>
    <property type="project" value="UniProtKB-EC"/>
</dbReference>
<dbReference type="InterPro" id="IPR022898">
    <property type="entry name" value="RNase_HII"/>
</dbReference>
<accession>A0ABS1T818</accession>
<dbReference type="PANTHER" id="PTHR10954:SF18">
    <property type="entry name" value="RIBONUCLEASE HII"/>
    <property type="match status" value="1"/>
</dbReference>
<comment type="catalytic activity">
    <reaction evidence="1 14 15 16">
        <text>Endonucleolytic cleavage to 5'-phosphomonoester.</text>
        <dbReference type="EC" id="3.1.26.4"/>
    </reaction>
</comment>